<dbReference type="InterPro" id="IPR014722">
    <property type="entry name" value="Rib_uL2_dom2"/>
</dbReference>
<dbReference type="Proteomes" id="UP000823388">
    <property type="component" value="Chromosome 6N"/>
</dbReference>
<organism evidence="1 2">
    <name type="scientific">Panicum virgatum</name>
    <name type="common">Blackwell switchgrass</name>
    <dbReference type="NCBI Taxonomy" id="38727"/>
    <lineage>
        <taxon>Eukaryota</taxon>
        <taxon>Viridiplantae</taxon>
        <taxon>Streptophyta</taxon>
        <taxon>Embryophyta</taxon>
        <taxon>Tracheophyta</taxon>
        <taxon>Spermatophyta</taxon>
        <taxon>Magnoliopsida</taxon>
        <taxon>Liliopsida</taxon>
        <taxon>Poales</taxon>
        <taxon>Poaceae</taxon>
        <taxon>PACMAD clade</taxon>
        <taxon>Panicoideae</taxon>
        <taxon>Panicodae</taxon>
        <taxon>Paniceae</taxon>
        <taxon>Panicinae</taxon>
        <taxon>Panicum</taxon>
        <taxon>Panicum sect. Hiantes</taxon>
    </lineage>
</organism>
<dbReference type="PANTHER" id="PTHR11125:SF18">
    <property type="entry name" value="TRANSCRIPTION ELONGATION FACTOR SPT5"/>
    <property type="match status" value="1"/>
</dbReference>
<dbReference type="EMBL" id="CM029048">
    <property type="protein sequence ID" value="KAG2578497.1"/>
    <property type="molecule type" value="Genomic_DNA"/>
</dbReference>
<evidence type="ECO:0000313" key="2">
    <source>
        <dbReference type="Proteomes" id="UP000823388"/>
    </source>
</evidence>
<gene>
    <name evidence="1" type="ORF">PVAP13_6NG212500</name>
</gene>
<dbReference type="GO" id="GO:0032784">
    <property type="term" value="P:regulation of DNA-templated transcription elongation"/>
    <property type="evidence" value="ECO:0007669"/>
    <property type="project" value="InterPro"/>
</dbReference>
<dbReference type="InterPro" id="IPR008991">
    <property type="entry name" value="Translation_prot_SH3-like_sf"/>
</dbReference>
<comment type="caution">
    <text evidence="1">The sequence shown here is derived from an EMBL/GenBank/DDBJ whole genome shotgun (WGS) entry which is preliminary data.</text>
</comment>
<accession>A0A8T0QYT6</accession>
<dbReference type="OrthoDB" id="28901at2759"/>
<dbReference type="AlphaFoldDB" id="A0A8T0QYT6"/>
<dbReference type="PANTHER" id="PTHR11125">
    <property type="entry name" value="SUPPRESSOR OF TY 5"/>
    <property type="match status" value="1"/>
</dbReference>
<dbReference type="GO" id="GO:0003729">
    <property type="term" value="F:mRNA binding"/>
    <property type="evidence" value="ECO:0007669"/>
    <property type="project" value="TreeGrafter"/>
</dbReference>
<sequence length="252" mass="28042">MRMPRLEFQAPPDVFYNESDACKYTTSSRIIGIQDFEEEAAAARPPQQCVPKLLLDIGYTPAKNDFLFETRLQSFIYDVLMQHSRGKCALVFCTTRKGRCTFVSTRGGPIIPSLTFVSTRGGIEILKVEDGIVHNQPKLPGLPRSLAFSEKDLCKYFNPGDHVKVVSRVQEGTTGMDVRLEGYVLIILSDTTKEHIRMFADYVVESSEVTIGIIRIGGEAEGNWLWLYLPDVLVSISGVGDGDGVRRRCGEG</sequence>
<keyword evidence="2" id="KW-1185">Reference proteome</keyword>
<dbReference type="Gene3D" id="2.30.30.30">
    <property type="match status" value="1"/>
</dbReference>
<name>A0A8T0QYT6_PANVG</name>
<dbReference type="InterPro" id="IPR041976">
    <property type="entry name" value="KOW_Spt5_3"/>
</dbReference>
<evidence type="ECO:0000313" key="1">
    <source>
        <dbReference type="EMBL" id="KAG2578497.1"/>
    </source>
</evidence>
<reference evidence="1" key="1">
    <citation type="submission" date="2020-05" db="EMBL/GenBank/DDBJ databases">
        <title>WGS assembly of Panicum virgatum.</title>
        <authorList>
            <person name="Lovell J.T."/>
            <person name="Jenkins J."/>
            <person name="Shu S."/>
            <person name="Juenger T.E."/>
            <person name="Schmutz J."/>
        </authorList>
    </citation>
    <scope>NUCLEOTIDE SEQUENCE</scope>
    <source>
        <strain evidence="1">AP13</strain>
    </source>
</reference>
<protein>
    <submittedName>
        <fullName evidence="1">Uncharacterized protein</fullName>
    </submittedName>
</protein>
<dbReference type="SUPFAM" id="SSF50104">
    <property type="entry name" value="Translation proteins SH3-like domain"/>
    <property type="match status" value="1"/>
</dbReference>
<dbReference type="GO" id="GO:0006368">
    <property type="term" value="P:transcription elongation by RNA polymerase II"/>
    <property type="evidence" value="ECO:0007669"/>
    <property type="project" value="TreeGrafter"/>
</dbReference>
<proteinExistence type="predicted"/>
<dbReference type="GO" id="GO:0006357">
    <property type="term" value="P:regulation of transcription by RNA polymerase II"/>
    <property type="evidence" value="ECO:0007669"/>
    <property type="project" value="InterPro"/>
</dbReference>
<dbReference type="InterPro" id="IPR039659">
    <property type="entry name" value="SPT5"/>
</dbReference>
<dbReference type="CDD" id="cd06083">
    <property type="entry name" value="KOW_Spt5_3"/>
    <property type="match status" value="1"/>
</dbReference>
<dbReference type="GO" id="GO:0032044">
    <property type="term" value="C:DSIF complex"/>
    <property type="evidence" value="ECO:0007669"/>
    <property type="project" value="TreeGrafter"/>
</dbReference>